<feature type="transmembrane region" description="Helical" evidence="13">
    <location>
        <begin position="229"/>
        <end position="247"/>
    </location>
</feature>
<protein>
    <submittedName>
        <fullName evidence="14">Cytochrome C oxidase subunit II</fullName>
    </submittedName>
</protein>
<organism evidence="14 15">
    <name type="scientific">Hoylesella enoeca</name>
    <dbReference type="NCBI Taxonomy" id="76123"/>
    <lineage>
        <taxon>Bacteria</taxon>
        <taxon>Pseudomonadati</taxon>
        <taxon>Bacteroidota</taxon>
        <taxon>Bacteroidia</taxon>
        <taxon>Bacteroidales</taxon>
        <taxon>Prevotellaceae</taxon>
        <taxon>Hoylesella</taxon>
    </lineage>
</organism>
<evidence type="ECO:0000313" key="15">
    <source>
        <dbReference type="Proteomes" id="UP000056252"/>
    </source>
</evidence>
<feature type="transmembrane region" description="Helical" evidence="13">
    <location>
        <begin position="434"/>
        <end position="452"/>
    </location>
</feature>
<dbReference type="OrthoDB" id="9807042at2"/>
<dbReference type="PANTHER" id="PTHR30365">
    <property type="entry name" value="CYTOCHROME D UBIQUINOL OXIDASE"/>
    <property type="match status" value="1"/>
</dbReference>
<dbReference type="InterPro" id="IPR002585">
    <property type="entry name" value="Cyt-d_ubiquinol_oxidase_su_1"/>
</dbReference>
<evidence type="ECO:0000256" key="10">
    <source>
        <dbReference type="ARBA" id="ARBA00022989"/>
    </source>
</evidence>
<keyword evidence="9 13" id="KW-0249">Electron transport</keyword>
<evidence type="ECO:0000256" key="2">
    <source>
        <dbReference type="ARBA" id="ARBA00009819"/>
    </source>
</evidence>
<dbReference type="AlphaFoldDB" id="A0A0S2KMH7"/>
<dbReference type="PIRSF" id="PIRSF006446">
    <property type="entry name" value="Cyt_quinol_oxidase_1"/>
    <property type="match status" value="1"/>
</dbReference>
<keyword evidence="3 13" id="KW-0813">Transport</keyword>
<dbReference type="GO" id="GO:0019646">
    <property type="term" value="P:aerobic electron transport chain"/>
    <property type="evidence" value="ECO:0007669"/>
    <property type="project" value="InterPro"/>
</dbReference>
<feature type="transmembrane region" description="Helical" evidence="13">
    <location>
        <begin position="102"/>
        <end position="127"/>
    </location>
</feature>
<feature type="transmembrane region" description="Helical" evidence="13">
    <location>
        <begin position="63"/>
        <end position="82"/>
    </location>
</feature>
<keyword evidence="8 13" id="KW-0479">Metal-binding</keyword>
<evidence type="ECO:0000256" key="11">
    <source>
        <dbReference type="ARBA" id="ARBA00023004"/>
    </source>
</evidence>
<dbReference type="KEGG" id="peo:AS203_10715"/>
<feature type="transmembrane region" description="Helical" evidence="13">
    <location>
        <begin position="26"/>
        <end position="51"/>
    </location>
</feature>
<name>A0A0S2KMH7_9BACT</name>
<evidence type="ECO:0000256" key="6">
    <source>
        <dbReference type="ARBA" id="ARBA00022617"/>
    </source>
</evidence>
<keyword evidence="12 13" id="KW-0472">Membrane</keyword>
<reference evidence="15" key="1">
    <citation type="submission" date="2015-11" db="EMBL/GenBank/DDBJ databases">
        <authorList>
            <person name="Holder M.E."/>
            <person name="Ajami N.J."/>
            <person name="Petrosino J.F."/>
        </authorList>
    </citation>
    <scope>NUCLEOTIDE SEQUENCE [LARGE SCALE GENOMIC DNA]</scope>
    <source>
        <strain evidence="15">F0113</strain>
    </source>
</reference>
<evidence type="ECO:0000256" key="13">
    <source>
        <dbReference type="PIRNR" id="PIRNR006446"/>
    </source>
</evidence>
<evidence type="ECO:0000256" key="12">
    <source>
        <dbReference type="ARBA" id="ARBA00023136"/>
    </source>
</evidence>
<dbReference type="PANTHER" id="PTHR30365:SF0">
    <property type="entry name" value="CYTOCHROME BD-I UBIQUINOL OXIDASE SUBUNIT 1"/>
    <property type="match status" value="1"/>
</dbReference>
<dbReference type="Pfam" id="PF01654">
    <property type="entry name" value="Cyt_bd_oxida_I"/>
    <property type="match status" value="1"/>
</dbReference>
<keyword evidence="6 13" id="KW-0349">Heme</keyword>
<dbReference type="GO" id="GO:0005886">
    <property type="term" value="C:plasma membrane"/>
    <property type="evidence" value="ECO:0007669"/>
    <property type="project" value="UniProtKB-SubCell"/>
</dbReference>
<dbReference type="GO" id="GO:0009055">
    <property type="term" value="F:electron transfer activity"/>
    <property type="evidence" value="ECO:0007669"/>
    <property type="project" value="UniProtKB-UniRule"/>
</dbReference>
<dbReference type="Proteomes" id="UP000056252">
    <property type="component" value="Chromosome"/>
</dbReference>
<evidence type="ECO:0000256" key="3">
    <source>
        <dbReference type="ARBA" id="ARBA00022448"/>
    </source>
</evidence>
<feature type="transmembrane region" description="Helical" evidence="13">
    <location>
        <begin position="403"/>
        <end position="427"/>
    </location>
</feature>
<dbReference type="GO" id="GO:0070069">
    <property type="term" value="C:cytochrome complex"/>
    <property type="evidence" value="ECO:0007669"/>
    <property type="project" value="UniProtKB-UniRule"/>
</dbReference>
<evidence type="ECO:0000313" key="14">
    <source>
        <dbReference type="EMBL" id="ALO49499.1"/>
    </source>
</evidence>
<keyword evidence="4 13" id="KW-1003">Cell membrane</keyword>
<feature type="transmembrane region" description="Helical" evidence="13">
    <location>
        <begin position="198"/>
        <end position="217"/>
    </location>
</feature>
<dbReference type="GO" id="GO:0020037">
    <property type="term" value="F:heme binding"/>
    <property type="evidence" value="ECO:0007669"/>
    <property type="project" value="TreeGrafter"/>
</dbReference>
<comment type="similarity">
    <text evidence="2 13">Belongs to the cytochrome ubiquinol oxidase subunit 1 family.</text>
</comment>
<feature type="transmembrane region" description="Helical" evidence="13">
    <location>
        <begin position="134"/>
        <end position="154"/>
    </location>
</feature>
<comment type="subcellular location">
    <subcellularLocation>
        <location evidence="1">Cell inner membrane</location>
        <topology evidence="1">Multi-pass membrane protein</topology>
    </subcellularLocation>
</comment>
<feature type="transmembrane region" description="Helical" evidence="13">
    <location>
        <begin position="485"/>
        <end position="503"/>
    </location>
</feature>
<keyword evidence="15" id="KW-1185">Reference proteome</keyword>
<keyword evidence="10 13" id="KW-1133">Transmembrane helix</keyword>
<evidence type="ECO:0000256" key="7">
    <source>
        <dbReference type="ARBA" id="ARBA00022692"/>
    </source>
</evidence>
<sequence length="544" mass="60520">MINHLLLDVTSGTIDWSRGQFALTAIYHWLFVPLTLGLAVIMGIAETCYYRTKKQFWKDVARFWQKLFGINFAMGVATGLILEFEFGTNWSNYSWFVGDIFGAPLAIEGIIAFFMESTFVAVMFFGWNKVSSGFHLASTWLTGLGATISAWWILVANSWMQYPVGCDFNPDTMRNEMISFADVALSPFAIDKFCHTVTSSWIIGAVFTVAVSCYYLLRRREQKLAVESIKIGTVVGLIASVLTAITGDHSAYTVAQVQPMKLAAMEALYNGGTDQGLTAVAWVNPVEQGDYKNQEEVSLRVSVPYALSLLATHSLHGFVPGVNDLIKGYTREDGTRELSVAEKLVRGKMAVKALMAYREAKKAGQSEAAAKYLAVVKPNMKYFGYGYVTSADQLVPFIPLCFWSFRVMVGLGALFILFFAVTLFVVYRKDIARYRWLLVSGLVMLPLAYMASEAGWIVAEMGRQPWTIQDMLPTWIAVSDLESSYVALTFFIFLALFTALLIVEIRILCKQIKKGPEYGDTVDTSGEAAKNLGTHELTTDKLSN</sequence>
<keyword evidence="11 13" id="KW-0408">Iron</keyword>
<dbReference type="GO" id="GO:0016682">
    <property type="term" value="F:oxidoreductase activity, acting on diphenols and related substances as donors, oxygen as acceptor"/>
    <property type="evidence" value="ECO:0007669"/>
    <property type="project" value="TreeGrafter"/>
</dbReference>
<keyword evidence="7 13" id="KW-0812">Transmembrane</keyword>
<evidence type="ECO:0000256" key="5">
    <source>
        <dbReference type="ARBA" id="ARBA00022519"/>
    </source>
</evidence>
<evidence type="ECO:0000256" key="9">
    <source>
        <dbReference type="ARBA" id="ARBA00022982"/>
    </source>
</evidence>
<keyword evidence="5" id="KW-0997">Cell inner membrane</keyword>
<gene>
    <name evidence="14" type="ORF">AS203_10715</name>
</gene>
<proteinExistence type="inferred from homology"/>
<evidence type="ECO:0000256" key="4">
    <source>
        <dbReference type="ARBA" id="ARBA00022475"/>
    </source>
</evidence>
<dbReference type="RefSeq" id="WP_025066657.1">
    <property type="nucleotide sequence ID" value="NZ_CP013195.1"/>
</dbReference>
<dbReference type="eggNOG" id="COG1271">
    <property type="taxonomic scope" value="Bacteria"/>
</dbReference>
<dbReference type="GO" id="GO:0046872">
    <property type="term" value="F:metal ion binding"/>
    <property type="evidence" value="ECO:0007669"/>
    <property type="project" value="UniProtKB-UniRule"/>
</dbReference>
<evidence type="ECO:0000256" key="1">
    <source>
        <dbReference type="ARBA" id="ARBA00004429"/>
    </source>
</evidence>
<accession>A0A0S2KMH7</accession>
<dbReference type="EMBL" id="CP013195">
    <property type="protein sequence ID" value="ALO49499.1"/>
    <property type="molecule type" value="Genomic_DNA"/>
</dbReference>
<dbReference type="STRING" id="76123.AS203_10715"/>
<evidence type="ECO:0000256" key="8">
    <source>
        <dbReference type="ARBA" id="ARBA00022723"/>
    </source>
</evidence>